<evidence type="ECO:0000313" key="6">
    <source>
        <dbReference type="Proteomes" id="UP000325372"/>
    </source>
</evidence>
<dbReference type="EMBL" id="VYXP01000008">
    <property type="protein sequence ID" value="KAA9130251.1"/>
    <property type="molecule type" value="Genomic_DNA"/>
</dbReference>
<dbReference type="RefSeq" id="WP_150864916.1">
    <property type="nucleotide sequence ID" value="NZ_VYXP01000008.1"/>
</dbReference>
<dbReference type="PRINTS" id="PR00081">
    <property type="entry name" value="GDHRDH"/>
</dbReference>
<proteinExistence type="inferred from homology"/>
<evidence type="ECO:0000259" key="4">
    <source>
        <dbReference type="SMART" id="SM00822"/>
    </source>
</evidence>
<dbReference type="PRINTS" id="PR00080">
    <property type="entry name" value="SDRFAMILY"/>
</dbReference>
<accession>A0A5N0T610</accession>
<dbReference type="GO" id="GO:0016020">
    <property type="term" value="C:membrane"/>
    <property type="evidence" value="ECO:0007669"/>
    <property type="project" value="TreeGrafter"/>
</dbReference>
<dbReference type="PIRSF" id="PIRSF000126">
    <property type="entry name" value="11-beta-HSD1"/>
    <property type="match status" value="1"/>
</dbReference>
<sequence>MSDSTNKSAADDETSTGWALVTGASAGIGTAFCRALAARGYDLVLVARREDRLKTLADELNAQCGTRCHVLAADLADPAAPATIVAQLMDAGIEVECLVNNAGYGVPGRLVEVDWKTHADFLQVMVTAVCELCRALMPGMIDRGRGQIINVASVAGHMPGSEGHTLYAASKAFLIKLSESLSLEGRRHGIRVSALCPGFTYSEFHDVTGTRDRVSTMPGFMWLQADEVAEYGLDAVLGRKHRTVAIPGRVYRFLVWLNGAWPWLGRQLNQRSTHRFRKFNED</sequence>
<organism evidence="5 6">
    <name type="scientific">Marinihelvus fidelis</name>
    <dbReference type="NCBI Taxonomy" id="2613842"/>
    <lineage>
        <taxon>Bacteria</taxon>
        <taxon>Pseudomonadati</taxon>
        <taxon>Pseudomonadota</taxon>
        <taxon>Gammaproteobacteria</taxon>
        <taxon>Chromatiales</taxon>
        <taxon>Wenzhouxiangellaceae</taxon>
        <taxon>Marinihelvus</taxon>
    </lineage>
</organism>
<dbReference type="GO" id="GO:0016491">
    <property type="term" value="F:oxidoreductase activity"/>
    <property type="evidence" value="ECO:0007669"/>
    <property type="project" value="UniProtKB-KW"/>
</dbReference>
<protein>
    <submittedName>
        <fullName evidence="5">SDR family oxidoreductase</fullName>
    </submittedName>
</protein>
<dbReference type="AlphaFoldDB" id="A0A5N0T610"/>
<evidence type="ECO:0000256" key="3">
    <source>
        <dbReference type="RuleBase" id="RU000363"/>
    </source>
</evidence>
<dbReference type="Gene3D" id="3.40.50.720">
    <property type="entry name" value="NAD(P)-binding Rossmann-like Domain"/>
    <property type="match status" value="1"/>
</dbReference>
<comment type="similarity">
    <text evidence="1 3">Belongs to the short-chain dehydrogenases/reductases (SDR) family.</text>
</comment>
<dbReference type="InterPro" id="IPR057326">
    <property type="entry name" value="KR_dom"/>
</dbReference>
<reference evidence="5 6" key="1">
    <citation type="submission" date="2019-09" db="EMBL/GenBank/DDBJ databases">
        <title>Wenzhouxiangella sp. Genome sequencing and assembly.</title>
        <authorList>
            <person name="Zhang R."/>
        </authorList>
    </citation>
    <scope>NUCLEOTIDE SEQUENCE [LARGE SCALE GENOMIC DNA]</scope>
    <source>
        <strain evidence="5 6">W260</strain>
    </source>
</reference>
<evidence type="ECO:0000256" key="1">
    <source>
        <dbReference type="ARBA" id="ARBA00006484"/>
    </source>
</evidence>
<dbReference type="PANTHER" id="PTHR44196:SF2">
    <property type="entry name" value="SHORT-CHAIN DEHYDROGENASE-RELATED"/>
    <property type="match status" value="1"/>
</dbReference>
<dbReference type="Pfam" id="PF00106">
    <property type="entry name" value="adh_short"/>
    <property type="match status" value="1"/>
</dbReference>
<comment type="caution">
    <text evidence="5">The sequence shown here is derived from an EMBL/GenBank/DDBJ whole genome shotgun (WGS) entry which is preliminary data.</text>
</comment>
<dbReference type="SUPFAM" id="SSF51735">
    <property type="entry name" value="NAD(P)-binding Rossmann-fold domains"/>
    <property type="match status" value="1"/>
</dbReference>
<keyword evidence="2" id="KW-0560">Oxidoreductase</keyword>
<dbReference type="InterPro" id="IPR036291">
    <property type="entry name" value="NAD(P)-bd_dom_sf"/>
</dbReference>
<dbReference type="CDD" id="cd05233">
    <property type="entry name" value="SDR_c"/>
    <property type="match status" value="1"/>
</dbReference>
<dbReference type="InterPro" id="IPR002347">
    <property type="entry name" value="SDR_fam"/>
</dbReference>
<keyword evidence="6" id="KW-1185">Reference proteome</keyword>
<evidence type="ECO:0000313" key="5">
    <source>
        <dbReference type="EMBL" id="KAA9130251.1"/>
    </source>
</evidence>
<dbReference type="PANTHER" id="PTHR44196">
    <property type="entry name" value="DEHYDROGENASE/REDUCTASE SDR FAMILY MEMBER 7B"/>
    <property type="match status" value="1"/>
</dbReference>
<name>A0A5N0T610_9GAMM</name>
<gene>
    <name evidence="5" type="ORF">F3N42_12990</name>
</gene>
<dbReference type="Proteomes" id="UP000325372">
    <property type="component" value="Unassembled WGS sequence"/>
</dbReference>
<feature type="domain" description="Ketoreductase" evidence="4">
    <location>
        <begin position="17"/>
        <end position="198"/>
    </location>
</feature>
<dbReference type="SMART" id="SM00822">
    <property type="entry name" value="PKS_KR"/>
    <property type="match status" value="1"/>
</dbReference>
<evidence type="ECO:0000256" key="2">
    <source>
        <dbReference type="ARBA" id="ARBA00023002"/>
    </source>
</evidence>